<sequence>MVLIVTVFLIGLLLGILIGNSAWAALLVGSKIQTSILRELLETSADKRSDRILDLCFFQLAKTTWSEDVDHFLTDEVINHLEAKIHNPAPIPNPRVFSFIHYGLLGKCKLDYSIPSIVHPMGYDEEVIKVMQRIQEHRKKRANQHMEVATCGERSGNTSNYDDELWARKDAKKLGDVEKGLGSLPSS</sequence>
<dbReference type="AlphaFoldDB" id="A0A1D9QG10"/>
<dbReference type="OrthoDB" id="3538299at2759"/>
<evidence type="ECO:0000313" key="1">
    <source>
        <dbReference type="EMBL" id="APA13732.1"/>
    </source>
</evidence>
<proteinExistence type="predicted"/>
<dbReference type="KEGG" id="ssl:SS1G_07575"/>
<name>A0A1D9QG10_SCLS1</name>
<dbReference type="VEuPathDB" id="FungiDB:sscle_11g085020"/>
<evidence type="ECO:0000313" key="2">
    <source>
        <dbReference type="Proteomes" id="UP000177798"/>
    </source>
</evidence>
<dbReference type="EMBL" id="CP017824">
    <property type="protein sequence ID" value="APA13732.1"/>
    <property type="molecule type" value="Genomic_DNA"/>
</dbReference>
<reference evidence="2" key="1">
    <citation type="journal article" date="2017" name="Genome Biol. Evol.">
        <title>The complete genome sequence of the phytopathogenic fungus Sclerotinia sclerotiorum reveals insights into the genome architecture of broad host range pathogens.</title>
        <authorList>
            <person name="Derbyshire M."/>
            <person name="Denton-Giles M."/>
            <person name="Hegedus D."/>
            <person name="Seifbarghy S."/>
            <person name="Rollins J."/>
            <person name="van Kan J."/>
            <person name="Seidl M.F."/>
            <person name="Faino L."/>
            <person name="Mbengue M."/>
            <person name="Navaud O."/>
            <person name="Raffaele S."/>
            <person name="Hammond-Kosack K."/>
            <person name="Heard S."/>
            <person name="Oliver R."/>
        </authorList>
    </citation>
    <scope>NUCLEOTIDE SEQUENCE [LARGE SCALE GENOMIC DNA]</scope>
    <source>
        <strain evidence="2">ATCC 18683 / 1980 / Ss-1</strain>
    </source>
</reference>
<accession>A0A1D9QG10</accession>
<dbReference type="Proteomes" id="UP000177798">
    <property type="component" value="Chromosome 11"/>
</dbReference>
<gene>
    <name evidence="1" type="ORF">sscle_11g085020</name>
</gene>
<protein>
    <submittedName>
        <fullName evidence="1">Uncharacterized protein</fullName>
    </submittedName>
</protein>
<dbReference type="RefSeq" id="XP_001590951.1">
    <property type="nucleotide sequence ID" value="XM_001590901.1"/>
</dbReference>
<organism evidence="1 2">
    <name type="scientific">Sclerotinia sclerotiorum (strain ATCC 18683 / 1980 / Ss-1)</name>
    <name type="common">White mold</name>
    <name type="synonym">Whetzelinia sclerotiorum</name>
    <dbReference type="NCBI Taxonomy" id="665079"/>
    <lineage>
        <taxon>Eukaryota</taxon>
        <taxon>Fungi</taxon>
        <taxon>Dikarya</taxon>
        <taxon>Ascomycota</taxon>
        <taxon>Pezizomycotina</taxon>
        <taxon>Leotiomycetes</taxon>
        <taxon>Helotiales</taxon>
        <taxon>Sclerotiniaceae</taxon>
        <taxon>Sclerotinia</taxon>
    </lineage>
</organism>